<evidence type="ECO:0000256" key="5">
    <source>
        <dbReference type="ARBA" id="ARBA00023237"/>
    </source>
</evidence>
<evidence type="ECO:0000256" key="4">
    <source>
        <dbReference type="ARBA" id="ARBA00023136"/>
    </source>
</evidence>
<evidence type="ECO:0000256" key="1">
    <source>
        <dbReference type="ARBA" id="ARBA00004442"/>
    </source>
</evidence>
<keyword evidence="4" id="KW-0472">Membrane</keyword>
<dbReference type="SUPFAM" id="SSF56954">
    <property type="entry name" value="Outer membrane efflux proteins (OEP)"/>
    <property type="match status" value="1"/>
</dbReference>
<keyword evidence="5" id="KW-0998">Cell outer membrane</keyword>
<evidence type="ECO:0000313" key="6">
    <source>
        <dbReference type="EMBL" id="VAX19368.1"/>
    </source>
</evidence>
<evidence type="ECO:0000256" key="2">
    <source>
        <dbReference type="ARBA" id="ARBA00022452"/>
    </source>
</evidence>
<dbReference type="AlphaFoldDB" id="A0A3B1C683"/>
<keyword evidence="2" id="KW-1134">Transmembrane beta strand</keyword>
<dbReference type="GO" id="GO:0015288">
    <property type="term" value="F:porin activity"/>
    <property type="evidence" value="ECO:0007669"/>
    <property type="project" value="TreeGrafter"/>
</dbReference>
<gene>
    <name evidence="6" type="ORF">MNBD_NITROSPINAE03-1622</name>
</gene>
<accession>A0A3B1C683</accession>
<feature type="non-terminal residue" evidence="6">
    <location>
        <position position="210"/>
    </location>
</feature>
<dbReference type="InterPro" id="IPR051906">
    <property type="entry name" value="TolC-like"/>
</dbReference>
<name>A0A3B1C683_9ZZZZ</name>
<sequence>MSRFFRLQIAFLSLFLALCAGHSSAQETAGISISLDEAVSAALKNNFEIILQRVAVDIARHDTTIADSGFDTIFGAEVNTENSRNPGISVFSDPEITETDLLNSSVSLSRKSYLGGQYKLSLDVGRFETNSTFQSINPSYSSAMKLEITQPLLKDAGRKANRWRILISQNNESISFQKLRAKLDDTVTEISETYWEYVFLTENLKVSQEF</sequence>
<dbReference type="PANTHER" id="PTHR30026">
    <property type="entry name" value="OUTER MEMBRANE PROTEIN TOLC"/>
    <property type="match status" value="1"/>
</dbReference>
<dbReference type="GO" id="GO:1990281">
    <property type="term" value="C:efflux pump complex"/>
    <property type="evidence" value="ECO:0007669"/>
    <property type="project" value="TreeGrafter"/>
</dbReference>
<dbReference type="PANTHER" id="PTHR30026:SF23">
    <property type="entry name" value="TO APRF-PUTATIVE OUTER MEMBRANE EFFLUX PROTEIN OR SECRETED ALKALINE PHOSPHATASE-RELATED"/>
    <property type="match status" value="1"/>
</dbReference>
<evidence type="ECO:0000256" key="3">
    <source>
        <dbReference type="ARBA" id="ARBA00022692"/>
    </source>
</evidence>
<proteinExistence type="predicted"/>
<dbReference type="EMBL" id="UOGB01000145">
    <property type="protein sequence ID" value="VAX19368.1"/>
    <property type="molecule type" value="Genomic_DNA"/>
</dbReference>
<keyword evidence="3" id="KW-0812">Transmembrane</keyword>
<dbReference type="Gene3D" id="1.20.1600.10">
    <property type="entry name" value="Outer membrane efflux proteins (OEP)"/>
    <property type="match status" value="1"/>
</dbReference>
<dbReference type="GO" id="GO:0015562">
    <property type="term" value="F:efflux transmembrane transporter activity"/>
    <property type="evidence" value="ECO:0007669"/>
    <property type="project" value="InterPro"/>
</dbReference>
<protein>
    <submittedName>
        <fullName evidence="6">Uncharacterized protein</fullName>
    </submittedName>
</protein>
<dbReference type="GO" id="GO:0009279">
    <property type="term" value="C:cell outer membrane"/>
    <property type="evidence" value="ECO:0007669"/>
    <property type="project" value="UniProtKB-SubCell"/>
</dbReference>
<reference evidence="6" key="1">
    <citation type="submission" date="2018-06" db="EMBL/GenBank/DDBJ databases">
        <authorList>
            <person name="Zhirakovskaya E."/>
        </authorList>
    </citation>
    <scope>NUCLEOTIDE SEQUENCE</scope>
</reference>
<organism evidence="6">
    <name type="scientific">hydrothermal vent metagenome</name>
    <dbReference type="NCBI Taxonomy" id="652676"/>
    <lineage>
        <taxon>unclassified sequences</taxon>
        <taxon>metagenomes</taxon>
        <taxon>ecological metagenomes</taxon>
    </lineage>
</organism>
<comment type="subcellular location">
    <subcellularLocation>
        <location evidence="1">Cell outer membrane</location>
    </subcellularLocation>
</comment>